<dbReference type="GO" id="GO:0000049">
    <property type="term" value="F:tRNA binding"/>
    <property type="evidence" value="ECO:0007669"/>
    <property type="project" value="UniProtKB-UniRule"/>
</dbReference>
<evidence type="ECO:0000256" key="2">
    <source>
        <dbReference type="ARBA" id="ARBA00022980"/>
    </source>
</evidence>
<comment type="function">
    <text evidence="6">This is 1 of the proteins that bind and probably mediate the attachment of the 5S RNA into the large ribosomal subunit, where it forms part of the central protuberance. In the 70S ribosome it contacts protein S13 of the 30S subunit (bridge B1b), connecting the 2 subunits; this bridge is implicated in subunit movement. Contacts the P site tRNA; the 5S rRNA and some of its associated proteins might help stabilize positioning of ribosome-bound tRNAs.</text>
</comment>
<dbReference type="GO" id="GO:0019843">
    <property type="term" value="F:rRNA binding"/>
    <property type="evidence" value="ECO:0007669"/>
    <property type="project" value="UniProtKB-UniRule"/>
</dbReference>
<comment type="function">
    <text evidence="5">This is one of the proteins that bind and probably mediate the attachment of the 5S RNA into the large ribosomal subunit, where it forms part of the central protuberance. In the 70S ribosome it contacts protein S13 of the 30S subunit (bridge B1b), connecting the 2 subunits; this bridge is implicated in subunit movement. Contacts the P site tRNA; the 5S rRNA and some of its associated proteins might help stabilize positioning of ribosome-bound tRNAs.</text>
</comment>
<dbReference type="InterPro" id="IPR020930">
    <property type="entry name" value="Ribosomal_uL5_bac-type"/>
</dbReference>
<dbReference type="Pfam" id="PF00281">
    <property type="entry name" value="Ribosomal_L5"/>
    <property type="match status" value="1"/>
</dbReference>
<dbReference type="InterPro" id="IPR022803">
    <property type="entry name" value="Ribosomal_uL5_dom_sf"/>
</dbReference>
<gene>
    <name evidence="6 10" type="primary">rplE</name>
</gene>
<dbReference type="GO" id="GO:0003735">
    <property type="term" value="F:structural constituent of ribosome"/>
    <property type="evidence" value="ECO:0007669"/>
    <property type="project" value="InterPro"/>
</dbReference>
<dbReference type="EMBL" id="KT007040">
    <property type="protein sequence ID" value="AKQ04470.1"/>
    <property type="molecule type" value="Genomic_DNA"/>
</dbReference>
<organism evidence="10">
    <name type="scientific">uncultured Chloroflexi bacterium Rifle_16ft_4_minimus_5762</name>
    <dbReference type="NCBI Taxonomy" id="1665077"/>
    <lineage>
        <taxon>Bacteria</taxon>
        <taxon>Bacillati</taxon>
        <taxon>Chloroflexota</taxon>
        <taxon>environmental samples</taxon>
    </lineage>
</organism>
<dbReference type="NCBIfam" id="NF000585">
    <property type="entry name" value="PRK00010.1"/>
    <property type="match status" value="1"/>
</dbReference>
<evidence type="ECO:0000313" key="10">
    <source>
        <dbReference type="EMBL" id="AKQ04470.1"/>
    </source>
</evidence>
<dbReference type="GO" id="GO:0005840">
    <property type="term" value="C:ribosome"/>
    <property type="evidence" value="ECO:0007669"/>
    <property type="project" value="UniProtKB-KW"/>
</dbReference>
<sequence length="182" mass="20390">MAHYLKERYQKEIVPALQKSLGADNVMEVPRLEKVVLNIGVGQAQGEAKVLDAAVEDLTTISGQKPVVTKARKSIANFKLREGVVIGVKVTLRGDRMWAFFDRLVNLALPRVRDFRGVSPNSFDGRGNYTLGFNEQLVFPEIQYDSIEQVRGLEVTIVTTARNDEEGRALLQMLGMPFRREG</sequence>
<keyword evidence="6" id="KW-0699">rRNA-binding</keyword>
<accession>A0A0H4TC70</accession>
<evidence type="ECO:0000256" key="6">
    <source>
        <dbReference type="HAMAP-Rule" id="MF_01333"/>
    </source>
</evidence>
<comment type="subunit">
    <text evidence="6">Part of the 50S ribosomal subunit; part of the 5S rRNA/L5/L18/L25 subcomplex. Contacts the 5S rRNA and the P site tRNA. Forms a bridge to the 30S subunit in the 70S ribosome.</text>
</comment>
<keyword evidence="3 6" id="KW-0687">Ribonucleoprotein</keyword>
<proteinExistence type="inferred from homology"/>
<evidence type="ECO:0000259" key="8">
    <source>
        <dbReference type="Pfam" id="PF00281"/>
    </source>
</evidence>
<dbReference type="GO" id="GO:1990904">
    <property type="term" value="C:ribonucleoprotein complex"/>
    <property type="evidence" value="ECO:0007669"/>
    <property type="project" value="UniProtKB-KW"/>
</dbReference>
<evidence type="ECO:0000256" key="1">
    <source>
        <dbReference type="ARBA" id="ARBA00008553"/>
    </source>
</evidence>
<keyword evidence="6" id="KW-0820">tRNA-binding</keyword>
<feature type="domain" description="Large ribosomal subunit protein uL5 C-terminal" evidence="9">
    <location>
        <begin position="86"/>
        <end position="178"/>
    </location>
</feature>
<dbReference type="PIRSF" id="PIRSF002161">
    <property type="entry name" value="Ribosomal_L5"/>
    <property type="match status" value="1"/>
</dbReference>
<dbReference type="InterPro" id="IPR020929">
    <property type="entry name" value="Ribosomal_uL5_CS"/>
</dbReference>
<keyword evidence="2 6" id="KW-0689">Ribosomal protein</keyword>
<feature type="domain" description="Large ribosomal subunit protein uL5 N-terminal" evidence="8">
    <location>
        <begin position="25"/>
        <end position="81"/>
    </location>
</feature>
<name>A0A0H4TC70_9CHLR</name>
<dbReference type="InterPro" id="IPR002132">
    <property type="entry name" value="Ribosomal_uL5"/>
</dbReference>
<evidence type="ECO:0000256" key="5">
    <source>
        <dbReference type="ARBA" id="ARBA00058604"/>
    </source>
</evidence>
<keyword evidence="6" id="KW-0694">RNA-binding</keyword>
<dbReference type="PANTHER" id="PTHR11994">
    <property type="entry name" value="60S RIBOSOMAL PROTEIN L11-RELATED"/>
    <property type="match status" value="1"/>
</dbReference>
<reference evidence="10" key="1">
    <citation type="journal article" date="2015" name="ISME J.">
        <title>Aquifer environment selects for microbial species cohorts in sediment and groundwater.</title>
        <authorList>
            <person name="Hug L.A."/>
            <person name="Thomas B.C."/>
            <person name="Brown C.T."/>
            <person name="Frischkorn K.R."/>
            <person name="Williams K.H."/>
            <person name="Tringe S.G."/>
            <person name="Banfield J.F."/>
        </authorList>
    </citation>
    <scope>NUCLEOTIDE SEQUENCE</scope>
</reference>
<dbReference type="SUPFAM" id="SSF55282">
    <property type="entry name" value="RL5-like"/>
    <property type="match status" value="1"/>
</dbReference>
<evidence type="ECO:0000259" key="9">
    <source>
        <dbReference type="Pfam" id="PF00673"/>
    </source>
</evidence>
<dbReference type="HAMAP" id="MF_01333_B">
    <property type="entry name" value="Ribosomal_uL5_B"/>
    <property type="match status" value="1"/>
</dbReference>
<evidence type="ECO:0000256" key="3">
    <source>
        <dbReference type="ARBA" id="ARBA00023274"/>
    </source>
</evidence>
<dbReference type="FunFam" id="3.30.1440.10:FF:000001">
    <property type="entry name" value="50S ribosomal protein L5"/>
    <property type="match status" value="1"/>
</dbReference>
<dbReference type="PROSITE" id="PS00358">
    <property type="entry name" value="RIBOSOMAL_L5"/>
    <property type="match status" value="1"/>
</dbReference>
<evidence type="ECO:0000256" key="7">
    <source>
        <dbReference type="RuleBase" id="RU003930"/>
    </source>
</evidence>
<evidence type="ECO:0000256" key="4">
    <source>
        <dbReference type="ARBA" id="ARBA00035245"/>
    </source>
</evidence>
<dbReference type="GO" id="GO:0006412">
    <property type="term" value="P:translation"/>
    <property type="evidence" value="ECO:0007669"/>
    <property type="project" value="UniProtKB-UniRule"/>
</dbReference>
<protein>
    <recommendedName>
        <fullName evidence="4 6">Large ribosomal subunit protein uL5</fullName>
    </recommendedName>
</protein>
<comment type="similarity">
    <text evidence="1 6 7">Belongs to the universal ribosomal protein uL5 family.</text>
</comment>
<dbReference type="AlphaFoldDB" id="A0A0H4TC70"/>
<dbReference type="Pfam" id="PF00673">
    <property type="entry name" value="Ribosomal_L5_C"/>
    <property type="match status" value="1"/>
</dbReference>
<dbReference type="Gene3D" id="3.30.1440.10">
    <property type="match status" value="1"/>
</dbReference>
<dbReference type="InterPro" id="IPR031309">
    <property type="entry name" value="Ribosomal_uL5_C"/>
</dbReference>
<dbReference type="InterPro" id="IPR031310">
    <property type="entry name" value="Ribosomal_uL5_N"/>
</dbReference>